<sequence length="353" mass="39936">MKLGITGYPLSGKTTLFSLLTGMDASKLSSGAAPFHLGVMQILDDRLDWLQTMAGVPKKVYISLEIIDFAALREGILKETEYIAQLRIIDGFLHVIGLFDTAVENMNNTAMQLIHDLDLQFMLSDLESTQNRIERIKAKIRKVKDKQLEDELPIIEKCCQWLSEEKPLRDLTLLPEEEKLLRGFGYLSLKPIMHVINIADSHLSNTDITNQLHFSFLSKKVSSIICSIKLEKELTELSPEDAEVFAGEWNLKEWGASKFAKNVLAFMSIISFFTIGKEEVRSWNLIDGTTAHKAAGSIHTDMEKGFIKAEVISFEELKKIGNFNEARKRGALKFEGKEYIVKEGDIITFKFNV</sequence>
<dbReference type="InterPro" id="IPR023192">
    <property type="entry name" value="TGS-like_dom_sf"/>
</dbReference>
<dbReference type="Gene3D" id="1.10.150.300">
    <property type="entry name" value="TGS-like domain"/>
    <property type="match status" value="1"/>
</dbReference>
<evidence type="ECO:0000259" key="4">
    <source>
        <dbReference type="PROSITE" id="PS51880"/>
    </source>
</evidence>
<dbReference type="Gene3D" id="3.10.20.30">
    <property type="match status" value="1"/>
</dbReference>
<evidence type="ECO:0000256" key="3">
    <source>
        <dbReference type="SAM" id="Coils"/>
    </source>
</evidence>
<dbReference type="SUPFAM" id="SSF52540">
    <property type="entry name" value="P-loop containing nucleoside triphosphate hydrolases"/>
    <property type="match status" value="1"/>
</dbReference>
<keyword evidence="3" id="KW-0175">Coiled coil</keyword>
<dbReference type="GO" id="GO:0005737">
    <property type="term" value="C:cytoplasm"/>
    <property type="evidence" value="ECO:0007669"/>
    <property type="project" value="TreeGrafter"/>
</dbReference>
<dbReference type="InterPro" id="IPR027417">
    <property type="entry name" value="P-loop_NTPase"/>
</dbReference>
<dbReference type="SUPFAM" id="SSF81271">
    <property type="entry name" value="TGS-like"/>
    <property type="match status" value="1"/>
</dbReference>
<evidence type="ECO:0000256" key="2">
    <source>
        <dbReference type="ARBA" id="ARBA00022840"/>
    </source>
</evidence>
<dbReference type="PRINTS" id="PR00326">
    <property type="entry name" value="GTP1OBG"/>
</dbReference>
<dbReference type="PANTHER" id="PTHR23305">
    <property type="entry name" value="OBG GTPASE FAMILY"/>
    <property type="match status" value="1"/>
</dbReference>
<dbReference type="EMBL" id="MFGW01000136">
    <property type="protein sequence ID" value="OGF64535.1"/>
    <property type="molecule type" value="Genomic_DNA"/>
</dbReference>
<gene>
    <name evidence="5" type="ORF">A2Y62_06810</name>
</gene>
<dbReference type="InterPro" id="IPR013029">
    <property type="entry name" value="YchF_C"/>
</dbReference>
<reference evidence="5 6" key="1">
    <citation type="journal article" date="2016" name="Nat. Commun.">
        <title>Thousands of microbial genomes shed light on interconnected biogeochemical processes in an aquifer system.</title>
        <authorList>
            <person name="Anantharaman K."/>
            <person name="Brown C.T."/>
            <person name="Hug L.A."/>
            <person name="Sharon I."/>
            <person name="Castelle C.J."/>
            <person name="Probst A.J."/>
            <person name="Thomas B.C."/>
            <person name="Singh A."/>
            <person name="Wilkins M.J."/>
            <person name="Karaoz U."/>
            <person name="Brodie E.L."/>
            <person name="Williams K.H."/>
            <person name="Hubbard S.S."/>
            <person name="Banfield J.F."/>
        </authorList>
    </citation>
    <scope>NUCLEOTIDE SEQUENCE [LARGE SCALE GENOMIC DNA]</scope>
</reference>
<evidence type="ECO:0000256" key="1">
    <source>
        <dbReference type="ARBA" id="ARBA00022741"/>
    </source>
</evidence>
<keyword evidence="2" id="KW-0067">ATP-binding</keyword>
<dbReference type="GO" id="GO:0005524">
    <property type="term" value="F:ATP binding"/>
    <property type="evidence" value="ECO:0007669"/>
    <property type="project" value="UniProtKB-KW"/>
</dbReference>
<name>A0A1F5VM82_9BACT</name>
<accession>A0A1F5VM82</accession>
<keyword evidence="1" id="KW-0547">Nucleotide-binding</keyword>
<dbReference type="Proteomes" id="UP000178943">
    <property type="component" value="Unassembled WGS sequence"/>
</dbReference>
<dbReference type="GO" id="GO:0016887">
    <property type="term" value="F:ATP hydrolysis activity"/>
    <property type="evidence" value="ECO:0007669"/>
    <property type="project" value="TreeGrafter"/>
</dbReference>
<dbReference type="InterPro" id="IPR012675">
    <property type="entry name" value="Beta-grasp_dom_sf"/>
</dbReference>
<dbReference type="InterPro" id="IPR012676">
    <property type="entry name" value="TGS-like"/>
</dbReference>
<organism evidence="5 6">
    <name type="scientific">Candidatus Fischerbacteria bacterium RBG_13_37_8</name>
    <dbReference type="NCBI Taxonomy" id="1817863"/>
    <lineage>
        <taxon>Bacteria</taxon>
        <taxon>Candidatus Fischeribacteriota</taxon>
    </lineage>
</organism>
<proteinExistence type="predicted"/>
<protein>
    <recommendedName>
        <fullName evidence="4">TGS domain-containing protein</fullName>
    </recommendedName>
</protein>
<dbReference type="STRING" id="1817863.A2Y62_06810"/>
<dbReference type="Gene3D" id="3.40.50.300">
    <property type="entry name" value="P-loop containing nucleotide triphosphate hydrolases"/>
    <property type="match status" value="1"/>
</dbReference>
<dbReference type="GO" id="GO:0005525">
    <property type="term" value="F:GTP binding"/>
    <property type="evidence" value="ECO:0007669"/>
    <property type="project" value="InterPro"/>
</dbReference>
<dbReference type="InterPro" id="IPR004095">
    <property type="entry name" value="TGS"/>
</dbReference>
<dbReference type="InterPro" id="IPR006073">
    <property type="entry name" value="GTP-bd"/>
</dbReference>
<evidence type="ECO:0000313" key="6">
    <source>
        <dbReference type="Proteomes" id="UP000178943"/>
    </source>
</evidence>
<dbReference type="FunFam" id="3.10.20.30:FF:000001">
    <property type="entry name" value="Ribosome-binding ATPase YchF"/>
    <property type="match status" value="1"/>
</dbReference>
<dbReference type="PANTHER" id="PTHR23305:SF18">
    <property type="entry name" value="OBG-TYPE G DOMAIN-CONTAINING PROTEIN"/>
    <property type="match status" value="1"/>
</dbReference>
<dbReference type="AlphaFoldDB" id="A0A1F5VM82"/>
<dbReference type="PROSITE" id="PS51880">
    <property type="entry name" value="TGS"/>
    <property type="match status" value="1"/>
</dbReference>
<comment type="caution">
    <text evidence="5">The sequence shown here is derived from an EMBL/GenBank/DDBJ whole genome shotgun (WGS) entry which is preliminary data.</text>
</comment>
<dbReference type="Pfam" id="PF06071">
    <property type="entry name" value="YchF-GTPase_C"/>
    <property type="match status" value="1"/>
</dbReference>
<evidence type="ECO:0000313" key="5">
    <source>
        <dbReference type="EMBL" id="OGF64535.1"/>
    </source>
</evidence>
<feature type="coiled-coil region" evidence="3">
    <location>
        <begin position="119"/>
        <end position="146"/>
    </location>
</feature>
<feature type="domain" description="TGS" evidence="4">
    <location>
        <begin position="265"/>
        <end position="351"/>
    </location>
</feature>